<keyword evidence="13" id="KW-1185">Reference proteome</keyword>
<evidence type="ECO:0000256" key="1">
    <source>
        <dbReference type="ARBA" id="ARBA00004383"/>
    </source>
</evidence>
<dbReference type="Pfam" id="PF03544">
    <property type="entry name" value="TonB_C"/>
    <property type="match status" value="1"/>
</dbReference>
<evidence type="ECO:0000256" key="5">
    <source>
        <dbReference type="ARBA" id="ARBA00022519"/>
    </source>
</evidence>
<proteinExistence type="inferred from homology"/>
<dbReference type="PROSITE" id="PS52015">
    <property type="entry name" value="TONB_CTD"/>
    <property type="match status" value="1"/>
</dbReference>
<evidence type="ECO:0000256" key="6">
    <source>
        <dbReference type="ARBA" id="ARBA00022692"/>
    </source>
</evidence>
<protein>
    <submittedName>
        <fullName evidence="12">Energy transducer TonB</fullName>
    </submittedName>
</protein>
<dbReference type="AlphaFoldDB" id="A0A437R8Z3"/>
<feature type="region of interest" description="Disordered" evidence="10">
    <location>
        <begin position="122"/>
        <end position="158"/>
    </location>
</feature>
<dbReference type="InterPro" id="IPR006260">
    <property type="entry name" value="TonB/TolA_C"/>
</dbReference>
<dbReference type="GO" id="GO:0098797">
    <property type="term" value="C:plasma membrane protein complex"/>
    <property type="evidence" value="ECO:0007669"/>
    <property type="project" value="TreeGrafter"/>
</dbReference>
<dbReference type="PANTHER" id="PTHR33446">
    <property type="entry name" value="PROTEIN TONB-RELATED"/>
    <property type="match status" value="1"/>
</dbReference>
<evidence type="ECO:0000313" key="12">
    <source>
        <dbReference type="EMBL" id="RVU43258.1"/>
    </source>
</evidence>
<dbReference type="GO" id="GO:0055085">
    <property type="term" value="P:transmembrane transport"/>
    <property type="evidence" value="ECO:0007669"/>
    <property type="project" value="InterPro"/>
</dbReference>
<evidence type="ECO:0000256" key="8">
    <source>
        <dbReference type="ARBA" id="ARBA00022989"/>
    </source>
</evidence>
<dbReference type="GO" id="GO:0031992">
    <property type="term" value="F:energy transducer activity"/>
    <property type="evidence" value="ECO:0007669"/>
    <property type="project" value="TreeGrafter"/>
</dbReference>
<dbReference type="PANTHER" id="PTHR33446:SF2">
    <property type="entry name" value="PROTEIN TONB"/>
    <property type="match status" value="1"/>
</dbReference>
<feature type="compositionally biased region" description="Pro residues" evidence="10">
    <location>
        <begin position="1"/>
        <end position="10"/>
    </location>
</feature>
<evidence type="ECO:0000259" key="11">
    <source>
        <dbReference type="PROSITE" id="PS52015"/>
    </source>
</evidence>
<dbReference type="InterPro" id="IPR037682">
    <property type="entry name" value="TonB_C"/>
</dbReference>
<keyword evidence="8" id="KW-1133">Transmembrane helix</keyword>
<keyword evidence="6" id="KW-0812">Transmembrane</keyword>
<feature type="region of interest" description="Disordered" evidence="10">
    <location>
        <begin position="89"/>
        <end position="109"/>
    </location>
</feature>
<evidence type="ECO:0000256" key="10">
    <source>
        <dbReference type="SAM" id="MobiDB-lite"/>
    </source>
</evidence>
<comment type="caution">
    <text evidence="12">The sequence shown here is derived from an EMBL/GenBank/DDBJ whole genome shotgun (WGS) entry which is preliminary data.</text>
</comment>
<dbReference type="OrthoDB" id="9792439at2"/>
<dbReference type="GO" id="GO:0015031">
    <property type="term" value="P:protein transport"/>
    <property type="evidence" value="ECO:0007669"/>
    <property type="project" value="UniProtKB-KW"/>
</dbReference>
<comment type="subcellular location">
    <subcellularLocation>
        <location evidence="1">Cell inner membrane</location>
        <topology evidence="1">Single-pass membrane protein</topology>
        <orientation evidence="1">Periplasmic side</orientation>
    </subcellularLocation>
</comment>
<feature type="compositionally biased region" description="Pro residues" evidence="10">
    <location>
        <begin position="91"/>
        <end position="108"/>
    </location>
</feature>
<organism evidence="12 13">
    <name type="scientific">Rubrivivax rivuli</name>
    <dbReference type="NCBI Taxonomy" id="1862385"/>
    <lineage>
        <taxon>Bacteria</taxon>
        <taxon>Pseudomonadati</taxon>
        <taxon>Pseudomonadota</taxon>
        <taxon>Betaproteobacteria</taxon>
        <taxon>Burkholderiales</taxon>
        <taxon>Sphaerotilaceae</taxon>
        <taxon>Rubrivivax</taxon>
    </lineage>
</organism>
<comment type="similarity">
    <text evidence="2">Belongs to the TonB family.</text>
</comment>
<keyword evidence="7" id="KW-0653">Protein transport</keyword>
<feature type="compositionally biased region" description="Low complexity" evidence="10">
    <location>
        <begin position="122"/>
        <end position="134"/>
    </location>
</feature>
<gene>
    <name evidence="12" type="ORF">EOE66_20115</name>
</gene>
<keyword evidence="3" id="KW-0813">Transport</keyword>
<evidence type="ECO:0000313" key="13">
    <source>
        <dbReference type="Proteomes" id="UP000285575"/>
    </source>
</evidence>
<feature type="compositionally biased region" description="Low complexity" evidence="10">
    <location>
        <begin position="142"/>
        <end position="158"/>
    </location>
</feature>
<feature type="region of interest" description="Disordered" evidence="10">
    <location>
        <begin position="1"/>
        <end position="30"/>
    </location>
</feature>
<feature type="domain" description="TonB C-terminal" evidence="11">
    <location>
        <begin position="172"/>
        <end position="262"/>
    </location>
</feature>
<dbReference type="SUPFAM" id="SSF74653">
    <property type="entry name" value="TolA/TonB C-terminal domain"/>
    <property type="match status" value="1"/>
</dbReference>
<evidence type="ECO:0000256" key="4">
    <source>
        <dbReference type="ARBA" id="ARBA00022475"/>
    </source>
</evidence>
<evidence type="ECO:0000256" key="7">
    <source>
        <dbReference type="ARBA" id="ARBA00022927"/>
    </source>
</evidence>
<dbReference type="Proteomes" id="UP000285575">
    <property type="component" value="Unassembled WGS sequence"/>
</dbReference>
<evidence type="ECO:0000256" key="3">
    <source>
        <dbReference type="ARBA" id="ARBA00022448"/>
    </source>
</evidence>
<dbReference type="NCBIfam" id="TIGR01352">
    <property type="entry name" value="tonB_Cterm"/>
    <property type="match status" value="1"/>
</dbReference>
<reference evidence="12 13" key="1">
    <citation type="submission" date="2019-01" db="EMBL/GenBank/DDBJ databases">
        <authorList>
            <person name="Chen W.-M."/>
        </authorList>
    </citation>
    <scope>NUCLEOTIDE SEQUENCE [LARGE SCALE GENOMIC DNA]</scope>
    <source>
        <strain evidence="12 13">KYPY4</strain>
    </source>
</reference>
<dbReference type="InterPro" id="IPR051045">
    <property type="entry name" value="TonB-dependent_transducer"/>
</dbReference>
<keyword evidence="9" id="KW-0472">Membrane</keyword>
<keyword evidence="5" id="KW-0997">Cell inner membrane</keyword>
<dbReference type="RefSeq" id="WP_128230543.1">
    <property type="nucleotide sequence ID" value="NZ_SACR01000007.1"/>
</dbReference>
<evidence type="ECO:0000256" key="9">
    <source>
        <dbReference type="ARBA" id="ARBA00023136"/>
    </source>
</evidence>
<evidence type="ECO:0000256" key="2">
    <source>
        <dbReference type="ARBA" id="ARBA00006555"/>
    </source>
</evidence>
<dbReference type="EMBL" id="SACR01000007">
    <property type="protein sequence ID" value="RVU43258.1"/>
    <property type="molecule type" value="Genomic_DNA"/>
</dbReference>
<keyword evidence="4" id="KW-1003">Cell membrane</keyword>
<sequence>MSARPAPPLVHPITLSLAPRPGAPAPPAPDWTQLLRRPAETPSRQTRGLIAGVAVLHLAAGWALLQVPAVRSAMLEAAPLVVDLLAAPTTPQAPQPKPPPPSAAPQPPVRVAAPSTVLAAPNPAPPLAEAFTAPAPTPAPAAPAAATPNPLAAPAAASVPAPAPVPAVRKRLPADAVVYLVQPPAELPLAARRAGESGVVWLRVVVDVRGLPAQVTLQRSSGHARLDAQALGAMRQARFRPYTEDGVALEVEVTAPIEYPLE</sequence>
<dbReference type="Gene3D" id="3.30.1150.10">
    <property type="match status" value="1"/>
</dbReference>
<accession>A0A437R8Z3</accession>
<name>A0A437R8Z3_9BURK</name>